<dbReference type="InterPro" id="IPR036259">
    <property type="entry name" value="MFS_trans_sf"/>
</dbReference>
<dbReference type="Proteomes" id="UP000663881">
    <property type="component" value="Unassembled WGS sequence"/>
</dbReference>
<feature type="non-terminal residue" evidence="1">
    <location>
        <position position="87"/>
    </location>
</feature>
<comment type="caution">
    <text evidence="1">The sequence shown here is derived from an EMBL/GenBank/DDBJ whole genome shotgun (WGS) entry which is preliminary data.</text>
</comment>
<dbReference type="AlphaFoldDB" id="A0A819L0L4"/>
<evidence type="ECO:0000313" key="1">
    <source>
        <dbReference type="EMBL" id="CAF3953361.1"/>
    </source>
</evidence>
<proteinExistence type="predicted"/>
<dbReference type="EMBL" id="CAJOAY010002448">
    <property type="protein sequence ID" value="CAF3953361.1"/>
    <property type="molecule type" value="Genomic_DNA"/>
</dbReference>
<protein>
    <submittedName>
        <fullName evidence="1">Uncharacterized protein</fullName>
    </submittedName>
</protein>
<gene>
    <name evidence="1" type="ORF">OKA104_LOCUS27096</name>
</gene>
<organism evidence="1 2">
    <name type="scientific">Adineta steineri</name>
    <dbReference type="NCBI Taxonomy" id="433720"/>
    <lineage>
        <taxon>Eukaryota</taxon>
        <taxon>Metazoa</taxon>
        <taxon>Spiralia</taxon>
        <taxon>Gnathifera</taxon>
        <taxon>Rotifera</taxon>
        <taxon>Eurotatoria</taxon>
        <taxon>Bdelloidea</taxon>
        <taxon>Adinetida</taxon>
        <taxon>Adinetidae</taxon>
        <taxon>Adineta</taxon>
    </lineage>
</organism>
<reference evidence="1" key="1">
    <citation type="submission" date="2021-02" db="EMBL/GenBank/DDBJ databases">
        <authorList>
            <person name="Nowell W R."/>
        </authorList>
    </citation>
    <scope>NUCLEOTIDE SEQUENCE</scope>
</reference>
<accession>A0A819L0L4</accession>
<name>A0A819L0L4_9BILA</name>
<evidence type="ECO:0000313" key="2">
    <source>
        <dbReference type="Proteomes" id="UP000663881"/>
    </source>
</evidence>
<sequence>MDTSEYVEMNSTKNAESKVIGRTNKSIDIEPTAEESETLEHISDRIPLSAWLIVVCELCERFAFYGLSGPFQNYIQFPEAKGNNTQP</sequence>
<dbReference type="Gene3D" id="1.20.1250.20">
    <property type="entry name" value="MFS general substrate transporter like domains"/>
    <property type="match status" value="1"/>
</dbReference>